<gene>
    <name evidence="2" type="primary">ORF223022</name>
</gene>
<organism evidence="2">
    <name type="scientific">Arion vulgaris</name>
    <dbReference type="NCBI Taxonomy" id="1028688"/>
    <lineage>
        <taxon>Eukaryota</taxon>
        <taxon>Metazoa</taxon>
        <taxon>Spiralia</taxon>
        <taxon>Lophotrochozoa</taxon>
        <taxon>Mollusca</taxon>
        <taxon>Gastropoda</taxon>
        <taxon>Heterobranchia</taxon>
        <taxon>Euthyneura</taxon>
        <taxon>Panpulmonata</taxon>
        <taxon>Eupulmonata</taxon>
        <taxon>Stylommatophora</taxon>
        <taxon>Helicina</taxon>
        <taxon>Arionoidea</taxon>
        <taxon>Arionidae</taxon>
        <taxon>Arion</taxon>
    </lineage>
</organism>
<proteinExistence type="predicted"/>
<dbReference type="AlphaFoldDB" id="A0A0B7C3X1"/>
<evidence type="ECO:0000256" key="1">
    <source>
        <dbReference type="SAM" id="MobiDB-lite"/>
    </source>
</evidence>
<name>A0A0B7C3X1_9EUPU</name>
<sequence>MGSGRDQFSHHSDLNMGYRSRTAPKSGEHPSSVVMPPPMNPIKIRNIFVLGHTPGSTVSRDSNNTSHGSLSGDNSSFNGTGNFKNGYEKSSGYGSEQDNERFSIDGASRSESHSRSESISRSHSVSPPSYSAVIRTGPN</sequence>
<protein>
    <submittedName>
        <fullName evidence="2">Uncharacterized protein</fullName>
    </submittedName>
</protein>
<reference evidence="2" key="1">
    <citation type="submission" date="2014-12" db="EMBL/GenBank/DDBJ databases">
        <title>Insight into the proteome of Arion vulgaris.</title>
        <authorList>
            <person name="Aradska J."/>
            <person name="Bulat T."/>
            <person name="Smidak R."/>
            <person name="Sarate P."/>
            <person name="Gangsoo J."/>
            <person name="Sialana F."/>
            <person name="Bilban M."/>
            <person name="Lubec G."/>
        </authorList>
    </citation>
    <scope>NUCLEOTIDE SEQUENCE</scope>
    <source>
        <tissue evidence="2">Skin</tissue>
    </source>
</reference>
<dbReference type="EMBL" id="HACG01053298">
    <property type="protein sequence ID" value="CEL00169.1"/>
    <property type="molecule type" value="Transcribed_RNA"/>
</dbReference>
<evidence type="ECO:0000313" key="2">
    <source>
        <dbReference type="EMBL" id="CEL00169.1"/>
    </source>
</evidence>
<feature type="compositionally biased region" description="Polar residues" evidence="1">
    <location>
        <begin position="54"/>
        <end position="83"/>
    </location>
</feature>
<feature type="non-terminal residue" evidence="2">
    <location>
        <position position="139"/>
    </location>
</feature>
<feature type="compositionally biased region" description="Low complexity" evidence="1">
    <location>
        <begin position="121"/>
        <end position="133"/>
    </location>
</feature>
<accession>A0A0B7C3X1</accession>
<feature type="region of interest" description="Disordered" evidence="1">
    <location>
        <begin position="1"/>
        <end position="139"/>
    </location>
</feature>
<feature type="compositionally biased region" description="Basic and acidic residues" evidence="1">
    <location>
        <begin position="98"/>
        <end position="120"/>
    </location>
</feature>